<protein>
    <submittedName>
        <fullName evidence="1">Uncharacterized protein</fullName>
    </submittedName>
</protein>
<dbReference type="STRING" id="364032.SAMN05443662_0005"/>
<gene>
    <name evidence="1" type="ORF">SAMN05443662_0005</name>
</gene>
<evidence type="ECO:0000313" key="2">
    <source>
        <dbReference type="Proteomes" id="UP000198461"/>
    </source>
</evidence>
<keyword evidence="2" id="KW-1185">Reference proteome</keyword>
<dbReference type="Proteomes" id="UP000198461">
    <property type="component" value="Unassembled WGS sequence"/>
</dbReference>
<dbReference type="EMBL" id="FSRE01000001">
    <property type="protein sequence ID" value="SIN68060.1"/>
    <property type="molecule type" value="Genomic_DNA"/>
</dbReference>
<dbReference type="OrthoDB" id="9765517at2"/>
<evidence type="ECO:0000313" key="1">
    <source>
        <dbReference type="EMBL" id="SIN68060.1"/>
    </source>
</evidence>
<dbReference type="AlphaFoldDB" id="A0A1N6DBB4"/>
<reference evidence="1 2" key="1">
    <citation type="submission" date="2016-11" db="EMBL/GenBank/DDBJ databases">
        <authorList>
            <person name="Jaros S."/>
            <person name="Januszkiewicz K."/>
            <person name="Wedrychowicz H."/>
        </authorList>
    </citation>
    <scope>NUCLEOTIDE SEQUENCE [LARGE SCALE GENOMIC DNA]</scope>
    <source>
        <strain evidence="1 2">DSM 17737</strain>
    </source>
</reference>
<proteinExistence type="predicted"/>
<organism evidence="1 2">
    <name type="scientific">Sulfurivirga caldicuralii</name>
    <dbReference type="NCBI Taxonomy" id="364032"/>
    <lineage>
        <taxon>Bacteria</taxon>
        <taxon>Pseudomonadati</taxon>
        <taxon>Pseudomonadota</taxon>
        <taxon>Gammaproteobacteria</taxon>
        <taxon>Thiotrichales</taxon>
        <taxon>Piscirickettsiaceae</taxon>
        <taxon>Sulfurivirga</taxon>
    </lineage>
</organism>
<accession>A0A1N6DBB4</accession>
<sequence length="134" mass="15493">MKPIENDYEEALFHTLAPIAQKGAEEVFATWTLSQMLESWFEDKTPEEFLKRAGIPPRFWHNMLRAALVAKVSYIRPDNPQLDKAARTWLIALASTLISMPMKDYTLPEIVQRIRIKYPVLSEWMVKMATGIKA</sequence>
<name>A0A1N6DBB4_9GAMM</name>
<dbReference type="RefSeq" id="WP_074200362.1">
    <property type="nucleotide sequence ID" value="NZ_FSRE01000001.1"/>
</dbReference>